<evidence type="ECO:0000256" key="1">
    <source>
        <dbReference type="SAM" id="MobiDB-lite"/>
    </source>
</evidence>
<feature type="region of interest" description="Disordered" evidence="1">
    <location>
        <begin position="1"/>
        <end position="70"/>
    </location>
</feature>
<organism evidence="2 3">
    <name type="scientific">Gemmata palustris</name>
    <dbReference type="NCBI Taxonomy" id="2822762"/>
    <lineage>
        <taxon>Bacteria</taxon>
        <taxon>Pseudomonadati</taxon>
        <taxon>Planctomycetota</taxon>
        <taxon>Planctomycetia</taxon>
        <taxon>Gemmatales</taxon>
        <taxon>Gemmataceae</taxon>
        <taxon>Gemmata</taxon>
    </lineage>
</organism>
<evidence type="ECO:0000313" key="3">
    <source>
        <dbReference type="Proteomes" id="UP000676565"/>
    </source>
</evidence>
<feature type="compositionally biased region" description="Basic and acidic residues" evidence="1">
    <location>
        <begin position="46"/>
        <end position="70"/>
    </location>
</feature>
<sequence>MGKKNNTAPVPAGNRTNAGTSFDEPNFEEPNQDESGKTAAPQSEQGLKKGQGEDDATRLSSAKRDEPRPM</sequence>
<protein>
    <submittedName>
        <fullName evidence="2">Uncharacterized protein</fullName>
    </submittedName>
</protein>
<dbReference type="EMBL" id="JAGKQQ010000001">
    <property type="protein sequence ID" value="MBP3958310.1"/>
    <property type="molecule type" value="Genomic_DNA"/>
</dbReference>
<feature type="compositionally biased region" description="Polar residues" evidence="1">
    <location>
        <begin position="1"/>
        <end position="20"/>
    </location>
</feature>
<keyword evidence="3" id="KW-1185">Reference proteome</keyword>
<name>A0ABS5BYI9_9BACT</name>
<evidence type="ECO:0000313" key="2">
    <source>
        <dbReference type="EMBL" id="MBP3958310.1"/>
    </source>
</evidence>
<proteinExistence type="predicted"/>
<dbReference type="RefSeq" id="WP_210658169.1">
    <property type="nucleotide sequence ID" value="NZ_JAGKQQ010000001.1"/>
</dbReference>
<reference evidence="2 3" key="1">
    <citation type="submission" date="2021-04" db="EMBL/GenBank/DDBJ databases">
        <authorList>
            <person name="Ivanova A."/>
        </authorList>
    </citation>
    <scope>NUCLEOTIDE SEQUENCE [LARGE SCALE GENOMIC DNA]</scope>
    <source>
        <strain evidence="2 3">G18</strain>
    </source>
</reference>
<gene>
    <name evidence="2" type="ORF">J8F10_23935</name>
</gene>
<dbReference type="Proteomes" id="UP000676565">
    <property type="component" value="Unassembled WGS sequence"/>
</dbReference>
<comment type="caution">
    <text evidence="2">The sequence shown here is derived from an EMBL/GenBank/DDBJ whole genome shotgun (WGS) entry which is preliminary data.</text>
</comment>
<accession>A0ABS5BYI9</accession>